<organism evidence="1 2">
    <name type="scientific">Hymenobacter swuensis DY53</name>
    <dbReference type="NCBI Taxonomy" id="1227739"/>
    <lineage>
        <taxon>Bacteria</taxon>
        <taxon>Pseudomonadati</taxon>
        <taxon>Bacteroidota</taxon>
        <taxon>Cytophagia</taxon>
        <taxon>Cytophagales</taxon>
        <taxon>Hymenobacteraceae</taxon>
        <taxon>Hymenobacter</taxon>
    </lineage>
</organism>
<dbReference type="KEGG" id="hsw:Hsw_3177"/>
<reference evidence="1 2" key="1">
    <citation type="submission" date="2014-01" db="EMBL/GenBank/DDBJ databases">
        <title>Complete genome sequence of ionizing-radiation resistance bacterium Hymenobacter swuensis DY53.</title>
        <authorList>
            <person name="Jung J.-H."/>
            <person name="Jeong S.-W."/>
            <person name="Joe M.-H."/>
            <person name="Cho y.-j."/>
            <person name="Kim M.-K."/>
            <person name="Lim S.-Y."/>
        </authorList>
    </citation>
    <scope>NUCLEOTIDE SEQUENCE [LARGE SCALE GENOMIC DNA]</scope>
    <source>
        <strain evidence="1 2">DY53</strain>
    </source>
</reference>
<dbReference type="EMBL" id="CP007145">
    <property type="protein sequence ID" value="AHJ98772.1"/>
    <property type="molecule type" value="Genomic_DNA"/>
</dbReference>
<sequence length="51" mass="5917">MNIDHQKEPPNDFRIHFSIPTEVASLNQLGRLLATWEVTNDSEIHWQAQTS</sequence>
<keyword evidence="2" id="KW-1185">Reference proteome</keyword>
<evidence type="ECO:0000313" key="2">
    <source>
        <dbReference type="Proteomes" id="UP000019423"/>
    </source>
</evidence>
<name>W8F424_9BACT</name>
<gene>
    <name evidence="1" type="ORF">Hsw_3177</name>
</gene>
<accession>W8F424</accession>
<dbReference type="HOGENOM" id="CLU_3099688_0_0_10"/>
<dbReference type="Proteomes" id="UP000019423">
    <property type="component" value="Chromosome"/>
</dbReference>
<evidence type="ECO:0000313" key="1">
    <source>
        <dbReference type="EMBL" id="AHJ98772.1"/>
    </source>
</evidence>
<dbReference type="STRING" id="1227739.Hsw_3177"/>
<dbReference type="AlphaFoldDB" id="W8F424"/>
<protein>
    <submittedName>
        <fullName evidence="1">Uncharacterized protein</fullName>
    </submittedName>
</protein>
<proteinExistence type="predicted"/>
<dbReference type="PATRIC" id="fig|1227739.3.peg.3348"/>